<name>A0A5Q2WEQ1_9CAUD</name>
<dbReference type="KEGG" id="vg:55814237"/>
<evidence type="ECO:0000313" key="1">
    <source>
        <dbReference type="EMBL" id="QGH74548.1"/>
    </source>
</evidence>
<keyword evidence="2" id="KW-1185">Reference proteome</keyword>
<dbReference type="Proteomes" id="UP000394254">
    <property type="component" value="Segment"/>
</dbReference>
<protein>
    <submittedName>
        <fullName evidence="1">Uncharacterized protein</fullName>
    </submittedName>
</protein>
<reference evidence="1 2" key="1">
    <citation type="submission" date="2019-09" db="EMBL/GenBank/DDBJ databases">
        <authorList>
            <person name="Barrows A.R."/>
            <person name="Franco J.W."/>
            <person name="Javier C.J."/>
            <person name="Lucero K.A."/>
            <person name="Madrid E.R."/>
            <person name="Margerin I.A.R."/>
            <person name="Moore C.L."/>
            <person name="Neustel K.S."/>
            <person name="Ornellas N.W."/>
            <person name="Oshiro K."/>
            <person name="Severson C.G."/>
            <person name="Vavra L.H."/>
            <person name="Wilcer A."/>
            <person name="Donachie S.P."/>
            <person name="Reed F.A."/>
            <person name="Palecanda S."/>
            <person name="Chong R.A."/>
            <person name="Porter M.L."/>
            <person name="Washington J.M."/>
            <person name="Garlena R.A."/>
            <person name="Russell D.A."/>
            <person name="Pope W.H."/>
            <person name="Jacobs-Sera D."/>
            <person name="Hatfull G.F."/>
        </authorList>
    </citation>
    <scope>NUCLEOTIDE SEQUENCE [LARGE SCALE GENOMIC DNA]</scope>
</reference>
<dbReference type="RefSeq" id="YP_009884869.1">
    <property type="nucleotide sequence ID" value="NC_049473.1"/>
</dbReference>
<dbReference type="EMBL" id="MN484600">
    <property type="protein sequence ID" value="QGH74548.1"/>
    <property type="molecule type" value="Genomic_DNA"/>
</dbReference>
<proteinExistence type="predicted"/>
<gene>
    <name evidence="1" type="primary">61</name>
    <name evidence="1" type="ORF">SEA_KULEANA_61</name>
</gene>
<evidence type="ECO:0000313" key="2">
    <source>
        <dbReference type="Proteomes" id="UP000394254"/>
    </source>
</evidence>
<organism evidence="1 2">
    <name type="scientific">Arthrobacter phage Kuleana</name>
    <dbReference type="NCBI Taxonomy" id="2653270"/>
    <lineage>
        <taxon>Viruses</taxon>
        <taxon>Duplodnaviria</taxon>
        <taxon>Heunggongvirae</taxon>
        <taxon>Uroviricota</taxon>
        <taxon>Caudoviricetes</taxon>
        <taxon>Kuleanavirus</taxon>
        <taxon>Kuleanavirus kuleana</taxon>
    </lineage>
</organism>
<dbReference type="GeneID" id="55814237"/>
<sequence>MIRVVALATCQFSWGGLFSTNAVDPKIHLVRMTATAGFAGPTLCGIDRFDKDGPGFSMGGGVTGPGIAPVPCPGCERAAGLDYPQAPIWGATFADVFRRHRKAPWSVGNLPVLAVEERK</sequence>
<accession>A0A5Q2WEQ1</accession>